<feature type="region of interest" description="Disordered" evidence="1">
    <location>
        <begin position="478"/>
        <end position="497"/>
    </location>
</feature>
<name>A0A5C2S1X3_9APHY</name>
<keyword evidence="3" id="KW-1185">Reference proteome</keyword>
<feature type="compositionally biased region" description="Acidic residues" evidence="1">
    <location>
        <begin position="198"/>
        <end position="286"/>
    </location>
</feature>
<organism evidence="2 3">
    <name type="scientific">Lentinus tigrinus ALCF2SS1-6</name>
    <dbReference type="NCBI Taxonomy" id="1328759"/>
    <lineage>
        <taxon>Eukaryota</taxon>
        <taxon>Fungi</taxon>
        <taxon>Dikarya</taxon>
        <taxon>Basidiomycota</taxon>
        <taxon>Agaricomycotina</taxon>
        <taxon>Agaricomycetes</taxon>
        <taxon>Polyporales</taxon>
        <taxon>Polyporaceae</taxon>
        <taxon>Lentinus</taxon>
    </lineage>
</organism>
<reference evidence="2" key="1">
    <citation type="journal article" date="2018" name="Genome Biol. Evol.">
        <title>Genomics and development of Lentinus tigrinus, a white-rot wood-decaying mushroom with dimorphic fruiting bodies.</title>
        <authorList>
            <person name="Wu B."/>
            <person name="Xu Z."/>
            <person name="Knudson A."/>
            <person name="Carlson A."/>
            <person name="Chen N."/>
            <person name="Kovaka S."/>
            <person name="LaButti K."/>
            <person name="Lipzen A."/>
            <person name="Pennachio C."/>
            <person name="Riley R."/>
            <person name="Schakwitz W."/>
            <person name="Umezawa K."/>
            <person name="Ohm R.A."/>
            <person name="Grigoriev I.V."/>
            <person name="Nagy L.G."/>
            <person name="Gibbons J."/>
            <person name="Hibbett D."/>
        </authorList>
    </citation>
    <scope>NUCLEOTIDE SEQUENCE [LARGE SCALE GENOMIC DNA]</scope>
    <source>
        <strain evidence="2">ALCF2SS1-6</strain>
    </source>
</reference>
<dbReference type="PANTHER" id="PTHR13275">
    <property type="entry name" value="YL-1 PROTEIN TRANSCRIPTION FACTOR-LIKE 1"/>
    <property type="match status" value="1"/>
</dbReference>
<sequence>MASNLLLNKEVQRWLELHNVSLDPVFPDSGGSYSWPQQVSDAADLLKHSAENAVRTIKGLVSTLEGPENERWVDDPASSVLSACAAFPELSKSGSHLPLRETLLWTIVEGVVPGTRVFYQAKFALPRCDTGDEEVDQRGGPLYGSSTLLCMKEYGPSESVDYDDDSVDFIWRGGYDDLSDLESASSDGGNGWRLPPDPGDEADDSEAEEDDDDAEEDDDDAEEDDDDAEEDDDEVKEDDSEVKEDDSEVKEDDDEVEEDDDEAEEDDDEVEEDDSEVKEDDGEVEEDAHHCRQMPDDFLGQGNSISGQHLTPSTFHPSPLVPVLCIADEVNIVPLLSSALLQRRELEIIEPVVGILLPAIGSECQVLFGWMEENTDGIHALPRIHIVYSDGSNPSVPGGGIFDLQHRSDLVNLVTYLADLGNQQLFNVPSPLSLSPNANSFIIPSQWRADEHLANRKDHDYSTQRIWIWLHSIPDPRTTTSSENAPDSGSGLAPRSTGCERVAQMDLDVQDSRSNSRDMSFAAKSCNKLKIQEKTRDGQRQASVADWLWDHRAFVIGYDDPGRVETIYLNADFKAYLKHTKGLAMLVQMPCEAGIDLMMTKLAHNLLLMVQNLKLESKEEEEHKEESANPLADQLNNHIDAVDKKLQEALGMSQTNQGLTSESLTLATPHVVYILNNFHKSILAMYNKQNVSKAEWRLPWDTIHNLIWLQRRLERYCTQVPSAEQPNYFVFPKATLKCMRCEELDYSSMRVEAMLPALESESASPVPAIPKTRSHQKNRLVPEAAETQNYLQARYKPQFSRIATILTLHDIALITLHSATERARSEIKEAAELSLAALTAVTGLENHQNLPKLLNALMALSTLRALTPQPPT</sequence>
<gene>
    <name evidence="2" type="ORF">L227DRAFT_602770</name>
</gene>
<dbReference type="OrthoDB" id="2778931at2759"/>
<dbReference type="GO" id="GO:0005634">
    <property type="term" value="C:nucleus"/>
    <property type="evidence" value="ECO:0007669"/>
    <property type="project" value="TreeGrafter"/>
</dbReference>
<dbReference type="PANTHER" id="PTHR13275:SF4">
    <property type="entry name" value="VACUOLAR PROTEIN SORTING-ASSOCIATED PROTEIN 72 HOMOLOG"/>
    <property type="match status" value="1"/>
</dbReference>
<dbReference type="Proteomes" id="UP000313359">
    <property type="component" value="Unassembled WGS sequence"/>
</dbReference>
<evidence type="ECO:0000256" key="1">
    <source>
        <dbReference type="SAM" id="MobiDB-lite"/>
    </source>
</evidence>
<dbReference type="AlphaFoldDB" id="A0A5C2S1X3"/>
<feature type="region of interest" description="Disordered" evidence="1">
    <location>
        <begin position="181"/>
        <end position="288"/>
    </location>
</feature>
<feature type="compositionally biased region" description="Polar residues" evidence="1">
    <location>
        <begin position="478"/>
        <end position="487"/>
    </location>
</feature>
<evidence type="ECO:0000313" key="2">
    <source>
        <dbReference type="EMBL" id="RPD56774.1"/>
    </source>
</evidence>
<evidence type="ECO:0000313" key="3">
    <source>
        <dbReference type="Proteomes" id="UP000313359"/>
    </source>
</evidence>
<accession>A0A5C2S1X3</accession>
<dbReference type="EMBL" id="ML122285">
    <property type="protein sequence ID" value="RPD56774.1"/>
    <property type="molecule type" value="Genomic_DNA"/>
</dbReference>
<protein>
    <submittedName>
        <fullName evidence="2">Uncharacterized protein</fullName>
    </submittedName>
</protein>
<proteinExistence type="predicted"/>